<accession>A0A2P2PSV4</accession>
<name>A0A2P2PSV4_RHIMU</name>
<dbReference type="AlphaFoldDB" id="A0A2P2PSV4"/>
<evidence type="ECO:0000313" key="1">
    <source>
        <dbReference type="EMBL" id="MBX57810.1"/>
    </source>
</evidence>
<organism evidence="1">
    <name type="scientific">Rhizophora mucronata</name>
    <name type="common">Asiatic mangrove</name>
    <dbReference type="NCBI Taxonomy" id="61149"/>
    <lineage>
        <taxon>Eukaryota</taxon>
        <taxon>Viridiplantae</taxon>
        <taxon>Streptophyta</taxon>
        <taxon>Embryophyta</taxon>
        <taxon>Tracheophyta</taxon>
        <taxon>Spermatophyta</taxon>
        <taxon>Magnoliopsida</taxon>
        <taxon>eudicotyledons</taxon>
        <taxon>Gunneridae</taxon>
        <taxon>Pentapetalae</taxon>
        <taxon>rosids</taxon>
        <taxon>fabids</taxon>
        <taxon>Malpighiales</taxon>
        <taxon>Rhizophoraceae</taxon>
        <taxon>Rhizophora</taxon>
    </lineage>
</organism>
<proteinExistence type="predicted"/>
<dbReference type="EMBL" id="GGEC01077326">
    <property type="protein sequence ID" value="MBX57810.1"/>
    <property type="molecule type" value="Transcribed_RNA"/>
</dbReference>
<protein>
    <submittedName>
        <fullName evidence="1">Uncharacterized protein</fullName>
    </submittedName>
</protein>
<reference evidence="1" key="1">
    <citation type="submission" date="2018-02" db="EMBL/GenBank/DDBJ databases">
        <title>Rhizophora mucronata_Transcriptome.</title>
        <authorList>
            <person name="Meera S.P."/>
            <person name="Sreeshan A."/>
            <person name="Augustine A."/>
        </authorList>
    </citation>
    <scope>NUCLEOTIDE SEQUENCE</scope>
    <source>
        <tissue evidence="1">Leaf</tissue>
    </source>
</reference>
<sequence length="19" mass="2030">MQKSHLSAAVCFSLSQVHG</sequence>